<dbReference type="InterPro" id="IPR009078">
    <property type="entry name" value="Ferritin-like_SF"/>
</dbReference>
<feature type="region of interest" description="Disordered" evidence="1">
    <location>
        <begin position="1"/>
        <end position="23"/>
    </location>
</feature>
<dbReference type="Pfam" id="PF14530">
    <property type="entry name" value="DUF4439"/>
    <property type="match status" value="1"/>
</dbReference>
<feature type="domain" description="DUF4439" evidence="2">
    <location>
        <begin position="231"/>
        <end position="357"/>
    </location>
</feature>
<accession>A0ABV4H058</accession>
<dbReference type="InterPro" id="IPR029447">
    <property type="entry name" value="DUF4439"/>
</dbReference>
<evidence type="ECO:0000256" key="1">
    <source>
        <dbReference type="SAM" id="MobiDB-lite"/>
    </source>
</evidence>
<protein>
    <submittedName>
        <fullName evidence="3">DUF4439 domain-containing protein</fullName>
    </submittedName>
</protein>
<dbReference type="CDD" id="cd00657">
    <property type="entry name" value="Ferritin_like"/>
    <property type="match status" value="1"/>
</dbReference>
<proteinExistence type="predicted"/>
<evidence type="ECO:0000259" key="2">
    <source>
        <dbReference type="Pfam" id="PF14530"/>
    </source>
</evidence>
<keyword evidence="4" id="KW-1185">Reference proteome</keyword>
<evidence type="ECO:0000313" key="4">
    <source>
        <dbReference type="Proteomes" id="UP001565927"/>
    </source>
</evidence>
<gene>
    <name evidence="3" type="ORF">AB2L27_03675</name>
</gene>
<feature type="region of interest" description="Disordered" evidence="1">
    <location>
        <begin position="189"/>
        <end position="223"/>
    </location>
</feature>
<name>A0ABV4H058_9ACTN</name>
<organism evidence="3 4">
    <name type="scientific">Kineococcus halophytocola</name>
    <dbReference type="NCBI Taxonomy" id="3234027"/>
    <lineage>
        <taxon>Bacteria</taxon>
        <taxon>Bacillati</taxon>
        <taxon>Actinomycetota</taxon>
        <taxon>Actinomycetes</taxon>
        <taxon>Kineosporiales</taxon>
        <taxon>Kineosporiaceae</taxon>
        <taxon>Kineococcus</taxon>
    </lineage>
</organism>
<dbReference type="Proteomes" id="UP001565927">
    <property type="component" value="Unassembled WGS sequence"/>
</dbReference>
<feature type="compositionally biased region" description="Pro residues" evidence="1">
    <location>
        <begin position="199"/>
        <end position="217"/>
    </location>
</feature>
<comment type="caution">
    <text evidence="3">The sequence shown here is derived from an EMBL/GenBank/DDBJ whole genome shotgun (WGS) entry which is preliminary data.</text>
</comment>
<feature type="compositionally biased region" description="Pro residues" evidence="1">
    <location>
        <begin position="1"/>
        <end position="10"/>
    </location>
</feature>
<dbReference type="EMBL" id="JBGFTU010000003">
    <property type="protein sequence ID" value="MEZ0163865.1"/>
    <property type="molecule type" value="Genomic_DNA"/>
</dbReference>
<dbReference type="Gene3D" id="1.20.1260.10">
    <property type="match status" value="1"/>
</dbReference>
<dbReference type="InterPro" id="IPR012347">
    <property type="entry name" value="Ferritin-like"/>
</dbReference>
<dbReference type="SUPFAM" id="SSF47240">
    <property type="entry name" value="Ferritin-like"/>
    <property type="match status" value="1"/>
</dbReference>
<evidence type="ECO:0000313" key="3">
    <source>
        <dbReference type="EMBL" id="MEZ0163865.1"/>
    </source>
</evidence>
<sequence>MPPPEPPPEPAAARPLTATPPRRPARRTLLTAMTLAVPVLAGCGVRWVVGDEPTPTPERGPDDVAREAAVGDTVALLAVLDPAAGGPAPLQAVAAEAAQVCRAHLLALGGAGDAPGPANPADAPADAQVVTDRLAQASTAAVTQLAPAEGRAPGAGTARLLAAVAASRALLADAVAAATGSLVRSDQTVATGEDAGPDVPAPPADATPPAPTPPGPTGSPTAAADPARVRALQAALAGEHAAVHAYALVAGRLAPPRREEALADLAGHRTARDDLVDELVALGAAPVEAAAGYDVQAPTAPAATALAATVEERVTTLRVEVVATAGPARADAAGEVVAAARAARRWGSTVLTFPGMPWLGEDGRALPGPGPSTTP</sequence>
<dbReference type="RefSeq" id="WP_370440110.1">
    <property type="nucleotide sequence ID" value="NZ_JBGFTU010000003.1"/>
</dbReference>
<feature type="compositionally biased region" description="Low complexity" evidence="1">
    <location>
        <begin position="11"/>
        <end position="20"/>
    </location>
</feature>
<reference evidence="3 4" key="1">
    <citation type="submission" date="2024-07" db="EMBL/GenBank/DDBJ databases">
        <authorList>
            <person name="Thanompreechachai J."/>
            <person name="Duangmal K."/>
        </authorList>
    </citation>
    <scope>NUCLEOTIDE SEQUENCE [LARGE SCALE GENOMIC DNA]</scope>
    <source>
        <strain evidence="3 4">LSe6-4</strain>
    </source>
</reference>